<evidence type="ECO:0000313" key="2">
    <source>
        <dbReference type="EMBL" id="RPA81657.1"/>
    </source>
</evidence>
<proteinExistence type="predicted"/>
<keyword evidence="3" id="KW-1185">Reference proteome</keyword>
<evidence type="ECO:0000256" key="1">
    <source>
        <dbReference type="SAM" id="MobiDB-lite"/>
    </source>
</evidence>
<dbReference type="AlphaFoldDB" id="A0A3N4I849"/>
<dbReference type="EMBL" id="ML119677">
    <property type="protein sequence ID" value="RPA81657.1"/>
    <property type="molecule type" value="Genomic_DNA"/>
</dbReference>
<feature type="region of interest" description="Disordered" evidence="1">
    <location>
        <begin position="104"/>
        <end position="145"/>
    </location>
</feature>
<dbReference type="Proteomes" id="UP000275078">
    <property type="component" value="Unassembled WGS sequence"/>
</dbReference>
<gene>
    <name evidence="2" type="ORF">BJ508DRAFT_109417</name>
</gene>
<reference evidence="2 3" key="1">
    <citation type="journal article" date="2018" name="Nat. Ecol. Evol.">
        <title>Pezizomycetes genomes reveal the molecular basis of ectomycorrhizal truffle lifestyle.</title>
        <authorList>
            <person name="Murat C."/>
            <person name="Payen T."/>
            <person name="Noel B."/>
            <person name="Kuo A."/>
            <person name="Morin E."/>
            <person name="Chen J."/>
            <person name="Kohler A."/>
            <person name="Krizsan K."/>
            <person name="Balestrini R."/>
            <person name="Da Silva C."/>
            <person name="Montanini B."/>
            <person name="Hainaut M."/>
            <person name="Levati E."/>
            <person name="Barry K.W."/>
            <person name="Belfiori B."/>
            <person name="Cichocki N."/>
            <person name="Clum A."/>
            <person name="Dockter R.B."/>
            <person name="Fauchery L."/>
            <person name="Guy J."/>
            <person name="Iotti M."/>
            <person name="Le Tacon F."/>
            <person name="Lindquist E.A."/>
            <person name="Lipzen A."/>
            <person name="Malagnac F."/>
            <person name="Mello A."/>
            <person name="Molinier V."/>
            <person name="Miyauchi S."/>
            <person name="Poulain J."/>
            <person name="Riccioni C."/>
            <person name="Rubini A."/>
            <person name="Sitrit Y."/>
            <person name="Splivallo R."/>
            <person name="Traeger S."/>
            <person name="Wang M."/>
            <person name="Zifcakova L."/>
            <person name="Wipf D."/>
            <person name="Zambonelli A."/>
            <person name="Paolocci F."/>
            <person name="Nowrousian M."/>
            <person name="Ottonello S."/>
            <person name="Baldrian P."/>
            <person name="Spatafora J.W."/>
            <person name="Henrissat B."/>
            <person name="Nagy L.G."/>
            <person name="Aury J.M."/>
            <person name="Wincker P."/>
            <person name="Grigoriev I.V."/>
            <person name="Bonfante P."/>
            <person name="Martin F.M."/>
        </authorList>
    </citation>
    <scope>NUCLEOTIDE SEQUENCE [LARGE SCALE GENOMIC DNA]</scope>
    <source>
        <strain evidence="2 3">RN42</strain>
    </source>
</reference>
<protein>
    <submittedName>
        <fullName evidence="2">Uncharacterized protein</fullName>
    </submittedName>
</protein>
<feature type="compositionally biased region" description="Pro residues" evidence="1">
    <location>
        <begin position="119"/>
        <end position="135"/>
    </location>
</feature>
<feature type="compositionally biased region" description="Polar residues" evidence="1">
    <location>
        <begin position="50"/>
        <end position="60"/>
    </location>
</feature>
<name>A0A3N4I849_ASCIM</name>
<sequence>MALPFVCVGVKRECESPFTWKCAALCGSPSSLIHPHWPTDHHLPDRALYHTSSPRSLSRTHSPEKKKNCSTSTLQVIVLCSIISSASRPMGQLSVVVRMFRVQSTHHHPHQRPASPNKTEPPSPAVPNTPAPCILPYPSTQRPEI</sequence>
<evidence type="ECO:0000313" key="3">
    <source>
        <dbReference type="Proteomes" id="UP000275078"/>
    </source>
</evidence>
<accession>A0A3N4I849</accession>
<organism evidence="2 3">
    <name type="scientific">Ascobolus immersus RN42</name>
    <dbReference type="NCBI Taxonomy" id="1160509"/>
    <lineage>
        <taxon>Eukaryota</taxon>
        <taxon>Fungi</taxon>
        <taxon>Dikarya</taxon>
        <taxon>Ascomycota</taxon>
        <taxon>Pezizomycotina</taxon>
        <taxon>Pezizomycetes</taxon>
        <taxon>Pezizales</taxon>
        <taxon>Ascobolaceae</taxon>
        <taxon>Ascobolus</taxon>
    </lineage>
</organism>
<feature type="region of interest" description="Disordered" evidence="1">
    <location>
        <begin position="48"/>
        <end position="67"/>
    </location>
</feature>